<proteinExistence type="inferred from homology"/>
<sequence length="243" mass="28080">MSEKHLSTGSECPPQDPKVLRCYSMKYCPYAERTRLILVLKGVKHDIVNIDLTRKPEWLFVKNPLGKVPALERNGEVLFESLITCDYLDQLYPTPSLYPSIPWKKAKDRILIELFSKVSSSMYKIYPNLKDSVAVNNAVEEVQKGLDIFEKEIAKRGTKYFFGAQPGMVDYMIWPWMERLPMVQNLIGDTKIISNERFPNLINWIGAMMEDATVKAVCISPQEHGKFLQLRLDGKFIYDFTME</sequence>
<feature type="domain" description="GST N-terminal" evidence="3">
    <location>
        <begin position="18"/>
        <end position="96"/>
    </location>
</feature>
<name>A0AAV2Q4A0_MEGNR</name>
<dbReference type="InterPro" id="IPR050983">
    <property type="entry name" value="GST_Omega/HSP26"/>
</dbReference>
<evidence type="ECO:0000313" key="6">
    <source>
        <dbReference type="Proteomes" id="UP001497623"/>
    </source>
</evidence>
<dbReference type="Pfam" id="PF13410">
    <property type="entry name" value="GST_C_2"/>
    <property type="match status" value="1"/>
</dbReference>
<dbReference type="Gene3D" id="1.20.1050.10">
    <property type="match status" value="1"/>
</dbReference>
<dbReference type="SFLD" id="SFLDS00019">
    <property type="entry name" value="Glutathione_Transferase_(cytos"/>
    <property type="match status" value="1"/>
</dbReference>
<dbReference type="InterPro" id="IPR040079">
    <property type="entry name" value="Glutathione_S-Trfase"/>
</dbReference>
<dbReference type="GO" id="GO:0005737">
    <property type="term" value="C:cytoplasm"/>
    <property type="evidence" value="ECO:0007669"/>
    <property type="project" value="InterPro"/>
</dbReference>
<keyword evidence="2" id="KW-0560">Oxidoreductase</keyword>
<dbReference type="SFLD" id="SFLDG00358">
    <property type="entry name" value="Main_(cytGST)"/>
    <property type="match status" value="1"/>
</dbReference>
<comment type="caution">
    <text evidence="5">The sequence shown here is derived from an EMBL/GenBank/DDBJ whole genome shotgun (WGS) entry which is preliminary data.</text>
</comment>
<dbReference type="InterPro" id="IPR036282">
    <property type="entry name" value="Glutathione-S-Trfase_C_sf"/>
</dbReference>
<gene>
    <name evidence="5" type="ORF">MNOR_LOCUS6838</name>
</gene>
<dbReference type="PROSITE" id="PS50404">
    <property type="entry name" value="GST_NTER"/>
    <property type="match status" value="1"/>
</dbReference>
<dbReference type="Pfam" id="PF13417">
    <property type="entry name" value="GST_N_3"/>
    <property type="match status" value="1"/>
</dbReference>
<evidence type="ECO:0000256" key="1">
    <source>
        <dbReference type="ARBA" id="ARBA00011067"/>
    </source>
</evidence>
<evidence type="ECO:0000259" key="4">
    <source>
        <dbReference type="PROSITE" id="PS50405"/>
    </source>
</evidence>
<dbReference type="PANTHER" id="PTHR43968">
    <property type="match status" value="1"/>
</dbReference>
<dbReference type="PANTHER" id="PTHR43968:SF6">
    <property type="entry name" value="GLUTATHIONE S-TRANSFERASE OMEGA"/>
    <property type="match status" value="1"/>
</dbReference>
<dbReference type="Proteomes" id="UP001497623">
    <property type="component" value="Unassembled WGS sequence"/>
</dbReference>
<evidence type="ECO:0000313" key="5">
    <source>
        <dbReference type="EMBL" id="CAL4067956.1"/>
    </source>
</evidence>
<evidence type="ECO:0000256" key="2">
    <source>
        <dbReference type="ARBA" id="ARBA00023002"/>
    </source>
</evidence>
<dbReference type="CDD" id="cd03184">
    <property type="entry name" value="GST_C_Omega"/>
    <property type="match status" value="1"/>
</dbReference>
<dbReference type="GO" id="GO:0006749">
    <property type="term" value="P:glutathione metabolic process"/>
    <property type="evidence" value="ECO:0007669"/>
    <property type="project" value="TreeGrafter"/>
</dbReference>
<comment type="similarity">
    <text evidence="1">Belongs to the GST superfamily. Omega family.</text>
</comment>
<dbReference type="FunFam" id="3.40.30.10:FF:000123">
    <property type="entry name" value="Glutathione transferase o1"/>
    <property type="match status" value="1"/>
</dbReference>
<dbReference type="InterPro" id="IPR005442">
    <property type="entry name" value="GST_omega"/>
</dbReference>
<dbReference type="InterPro" id="IPR004045">
    <property type="entry name" value="Glutathione_S-Trfase_N"/>
</dbReference>
<keyword evidence="6" id="KW-1185">Reference proteome</keyword>
<dbReference type="Gene3D" id="3.40.30.10">
    <property type="entry name" value="Glutaredoxin"/>
    <property type="match status" value="1"/>
</dbReference>
<protein>
    <submittedName>
        <fullName evidence="5">Uncharacterized protein</fullName>
    </submittedName>
</protein>
<dbReference type="AlphaFoldDB" id="A0AAV2Q4A0"/>
<evidence type="ECO:0000259" key="3">
    <source>
        <dbReference type="PROSITE" id="PS50404"/>
    </source>
</evidence>
<dbReference type="FunFam" id="1.20.1050.10:FF:000009">
    <property type="entry name" value="Glutathione S-transferase omega-1"/>
    <property type="match status" value="1"/>
</dbReference>
<dbReference type="EMBL" id="CAXKWB010002900">
    <property type="protein sequence ID" value="CAL4067956.1"/>
    <property type="molecule type" value="Genomic_DNA"/>
</dbReference>
<accession>A0AAV2Q4A0</accession>
<dbReference type="SUPFAM" id="SSF47616">
    <property type="entry name" value="GST C-terminal domain-like"/>
    <property type="match status" value="1"/>
</dbReference>
<reference evidence="5 6" key="1">
    <citation type="submission" date="2024-05" db="EMBL/GenBank/DDBJ databases">
        <authorList>
            <person name="Wallberg A."/>
        </authorList>
    </citation>
    <scope>NUCLEOTIDE SEQUENCE [LARGE SCALE GENOMIC DNA]</scope>
</reference>
<dbReference type="SUPFAM" id="SSF52833">
    <property type="entry name" value="Thioredoxin-like"/>
    <property type="match status" value="1"/>
</dbReference>
<dbReference type="GO" id="GO:0045174">
    <property type="term" value="F:glutathione dehydrogenase (ascorbate) activity"/>
    <property type="evidence" value="ECO:0007669"/>
    <property type="project" value="TreeGrafter"/>
</dbReference>
<organism evidence="5 6">
    <name type="scientific">Meganyctiphanes norvegica</name>
    <name type="common">Northern krill</name>
    <name type="synonym">Thysanopoda norvegica</name>
    <dbReference type="NCBI Taxonomy" id="48144"/>
    <lineage>
        <taxon>Eukaryota</taxon>
        <taxon>Metazoa</taxon>
        <taxon>Ecdysozoa</taxon>
        <taxon>Arthropoda</taxon>
        <taxon>Crustacea</taxon>
        <taxon>Multicrustacea</taxon>
        <taxon>Malacostraca</taxon>
        <taxon>Eumalacostraca</taxon>
        <taxon>Eucarida</taxon>
        <taxon>Euphausiacea</taxon>
        <taxon>Euphausiidae</taxon>
        <taxon>Meganyctiphanes</taxon>
    </lineage>
</organism>
<dbReference type="PROSITE" id="PS50405">
    <property type="entry name" value="GST_CTER"/>
    <property type="match status" value="1"/>
</dbReference>
<dbReference type="InterPro" id="IPR010987">
    <property type="entry name" value="Glutathione-S-Trfase_C-like"/>
</dbReference>
<dbReference type="PRINTS" id="PR01625">
    <property type="entry name" value="GSTRNSFRASEO"/>
</dbReference>
<feature type="domain" description="GST C-terminal" evidence="4">
    <location>
        <begin position="101"/>
        <end position="236"/>
    </location>
</feature>
<dbReference type="GO" id="GO:0004364">
    <property type="term" value="F:glutathione transferase activity"/>
    <property type="evidence" value="ECO:0007669"/>
    <property type="project" value="InterPro"/>
</dbReference>
<dbReference type="InterPro" id="IPR036249">
    <property type="entry name" value="Thioredoxin-like_sf"/>
</dbReference>